<dbReference type="InterPro" id="IPR003661">
    <property type="entry name" value="HisK_dim/P_dom"/>
</dbReference>
<feature type="domain" description="PAC" evidence="7">
    <location>
        <begin position="630"/>
        <end position="682"/>
    </location>
</feature>
<dbReference type="PRINTS" id="PR00344">
    <property type="entry name" value="BCTRLSENSOR"/>
</dbReference>
<dbReference type="InterPro" id="IPR004358">
    <property type="entry name" value="Sig_transdc_His_kin-like_C"/>
</dbReference>
<dbReference type="InterPro" id="IPR013655">
    <property type="entry name" value="PAS_fold_3"/>
</dbReference>
<evidence type="ECO:0000256" key="1">
    <source>
        <dbReference type="ARBA" id="ARBA00000085"/>
    </source>
</evidence>
<dbReference type="InterPro" id="IPR000014">
    <property type="entry name" value="PAS"/>
</dbReference>
<dbReference type="NCBIfam" id="TIGR00229">
    <property type="entry name" value="sensory_box"/>
    <property type="match status" value="1"/>
</dbReference>
<evidence type="ECO:0000256" key="2">
    <source>
        <dbReference type="ARBA" id="ARBA00012438"/>
    </source>
</evidence>
<evidence type="ECO:0000256" key="4">
    <source>
        <dbReference type="ARBA" id="ARBA00022777"/>
    </source>
</evidence>
<dbReference type="InterPro" id="IPR005467">
    <property type="entry name" value="His_kinase_dom"/>
</dbReference>
<dbReference type="EMBL" id="NQKI01000002">
    <property type="protein sequence ID" value="OZY61185.1"/>
    <property type="molecule type" value="Genomic_DNA"/>
</dbReference>
<dbReference type="AlphaFoldDB" id="A0A266NHF6"/>
<dbReference type="InterPro" id="IPR013656">
    <property type="entry name" value="PAS_4"/>
</dbReference>
<feature type="domain" description="PAC" evidence="7">
    <location>
        <begin position="504"/>
        <end position="556"/>
    </location>
</feature>
<feature type="domain" description="PAS" evidence="6">
    <location>
        <begin position="458"/>
        <end position="502"/>
    </location>
</feature>
<dbReference type="PROSITE" id="PS50113">
    <property type="entry name" value="PAC"/>
    <property type="match status" value="2"/>
</dbReference>
<dbReference type="Proteomes" id="UP000215788">
    <property type="component" value="Unassembled WGS sequence"/>
</dbReference>
<proteinExistence type="predicted"/>
<keyword evidence="3" id="KW-0597">Phosphoprotein</keyword>
<comment type="caution">
    <text evidence="8">The sequence shown here is derived from an EMBL/GenBank/DDBJ whole genome shotgun (WGS) entry which is preliminary data.</text>
</comment>
<dbReference type="InterPro" id="IPR035965">
    <property type="entry name" value="PAS-like_dom_sf"/>
</dbReference>
<dbReference type="Gene3D" id="1.10.287.130">
    <property type="match status" value="1"/>
</dbReference>
<name>A0A266NHF6_9PSED</name>
<dbReference type="SMART" id="SM00388">
    <property type="entry name" value="HisKA"/>
    <property type="match status" value="1"/>
</dbReference>
<gene>
    <name evidence="8" type="ORF">CJF39_02785</name>
</gene>
<comment type="catalytic activity">
    <reaction evidence="1">
        <text>ATP + protein L-histidine = ADP + protein N-phospho-L-histidine.</text>
        <dbReference type="EC" id="2.7.13.3"/>
    </reaction>
</comment>
<evidence type="ECO:0000259" key="7">
    <source>
        <dbReference type="PROSITE" id="PS50113"/>
    </source>
</evidence>
<reference evidence="8 9" key="1">
    <citation type="submission" date="2017-08" db="EMBL/GenBank/DDBJ databases">
        <title>Genomic and metabolic characterisation of spoilage-associated Pseudomonas species.</title>
        <authorList>
            <person name="Stanborough T."/>
            <person name="Fegan N."/>
            <person name="Powell S.M."/>
            <person name="Singh T."/>
            <person name="Tamplin M.L."/>
            <person name="Chandry P.S."/>
        </authorList>
    </citation>
    <scope>NUCLEOTIDE SEQUENCE [LARGE SCALE GENOMIC DNA]</scope>
    <source>
        <strain evidence="8 9">L1802</strain>
    </source>
</reference>
<evidence type="ECO:0000259" key="5">
    <source>
        <dbReference type="PROSITE" id="PS50109"/>
    </source>
</evidence>
<dbReference type="Pfam" id="PF08447">
    <property type="entry name" value="PAS_3"/>
    <property type="match status" value="1"/>
</dbReference>
<dbReference type="SUPFAM" id="SSF55874">
    <property type="entry name" value="ATPase domain of HSP90 chaperone/DNA topoisomerase II/histidine kinase"/>
    <property type="match status" value="1"/>
</dbReference>
<dbReference type="InterPro" id="IPR000700">
    <property type="entry name" value="PAS-assoc_C"/>
</dbReference>
<dbReference type="InterPro" id="IPR036890">
    <property type="entry name" value="HATPase_C_sf"/>
</dbReference>
<evidence type="ECO:0000259" key="6">
    <source>
        <dbReference type="PROSITE" id="PS50112"/>
    </source>
</evidence>
<dbReference type="OrthoDB" id="1931120at2"/>
<dbReference type="GO" id="GO:0000155">
    <property type="term" value="F:phosphorelay sensor kinase activity"/>
    <property type="evidence" value="ECO:0007669"/>
    <property type="project" value="InterPro"/>
</dbReference>
<keyword evidence="4 8" id="KW-0418">Kinase</keyword>
<dbReference type="CDD" id="cd00130">
    <property type="entry name" value="PAS"/>
    <property type="match status" value="1"/>
</dbReference>
<dbReference type="Pfam" id="PF02518">
    <property type="entry name" value="HATPase_c"/>
    <property type="match status" value="1"/>
</dbReference>
<dbReference type="PROSITE" id="PS50109">
    <property type="entry name" value="HIS_KIN"/>
    <property type="match status" value="1"/>
</dbReference>
<dbReference type="SMART" id="SM00091">
    <property type="entry name" value="PAS"/>
    <property type="match status" value="3"/>
</dbReference>
<keyword evidence="4 8" id="KW-0808">Transferase</keyword>
<dbReference type="RefSeq" id="WP_094992065.1">
    <property type="nucleotide sequence ID" value="NZ_NQKI01000002.1"/>
</dbReference>
<protein>
    <recommendedName>
        <fullName evidence="2">histidine kinase</fullName>
        <ecNumber evidence="2">2.7.13.3</ecNumber>
    </recommendedName>
</protein>
<dbReference type="Pfam" id="PF08448">
    <property type="entry name" value="PAS_4"/>
    <property type="match status" value="1"/>
</dbReference>
<dbReference type="SUPFAM" id="SSF47384">
    <property type="entry name" value="Homodimeric domain of signal transducing histidine kinase"/>
    <property type="match status" value="1"/>
</dbReference>
<evidence type="ECO:0000313" key="8">
    <source>
        <dbReference type="EMBL" id="OZY61185.1"/>
    </source>
</evidence>
<dbReference type="InterPro" id="IPR036097">
    <property type="entry name" value="HisK_dim/P_sf"/>
</dbReference>
<feature type="domain" description="Histidine kinase" evidence="5">
    <location>
        <begin position="695"/>
        <end position="915"/>
    </location>
</feature>
<organism evidence="8 9">
    <name type="scientific">Pseudomonas lundensis</name>
    <dbReference type="NCBI Taxonomy" id="86185"/>
    <lineage>
        <taxon>Bacteria</taxon>
        <taxon>Pseudomonadati</taxon>
        <taxon>Pseudomonadota</taxon>
        <taxon>Gammaproteobacteria</taxon>
        <taxon>Pseudomonadales</taxon>
        <taxon>Pseudomonadaceae</taxon>
        <taxon>Pseudomonas</taxon>
    </lineage>
</organism>
<sequence>MISGERLFGRLLGRADEPVALAPTPLLVEAGIQIRLDQHGHVLEIQAAQPHALVMAMGNGPPRLLIDYLVPGSTLALEGTPRDWHGQSLDLMFQVGGGPVVHTRGWVQPQGDGWLLQLLDISDLLLGQQQARHRELTHLLTTHMGEQLRRCGTARVPAVVTDLLQQVAQHWHIPCVALALPDATQTEWRIYSVYQRHDAPALWDVDQALGSTLDSFNGHVPQRFEALHGISDKPRLSGLFGNTDGLLVPYNDHQGVSAWLLFGHYPASRHAPSMGDNDWLQVCAALAGPLLNRLREQQHVQQMERMEALQGLLGSGWWEWSPSTQQLMLAPPLAASLLPAQAAHMSRDAWLGLFHPADREELASRFNDLLSHDTPLLLCVRLHQPDSTRPVTWYRIQGQVLGAEGGPRVVGFMLDVSDMQNQQQQAAAAHARLDNLIASSPAVIYVQRYAEGALLPEFFSASLQPLLGWTREACMAAALIEWVHPEDREHYFERTRRLLREGSVRSRYRLRDLQGDYHWLLDEAKLLRDDLGLPVEAVGLWLDITDATEAAERVKHSEERYRMLVEDSPAMICRYTPDLTLTFGNRPLANYLECAPEQLPGINLSGWLSPEQHLAFVQRLATLTPEFPVSTAEISLQLPGREHAWWVWSDRGVFDEHGTLIEVQAVGRDNTEVRRSQQQLTQSAKMATLGEMATGLAHEINQPLNVMRMAIVNVLKRLSNGDVQIDYLQDKLNRLDTQVQRAARVVDHMRVFGRRSEIEQQVFNPAIAIDGTLSLLSDGLRGKGVEIRCEGLDCAVNVRGHVDQLEQVLINLLVNARDALLGKREKDRDFAPWIGLGIETAPRHVRLWVQDNAGGIDPRLLERIFEPFFTTKPVGVGTGLGLSVSYGIIDNMGGRLSVSNTEHGARFCVELPVAEDQSTS</sequence>
<dbReference type="Gene3D" id="3.30.565.10">
    <property type="entry name" value="Histidine kinase-like ATPase, C-terminal domain"/>
    <property type="match status" value="1"/>
</dbReference>
<evidence type="ECO:0000256" key="3">
    <source>
        <dbReference type="ARBA" id="ARBA00022553"/>
    </source>
</evidence>
<dbReference type="SUPFAM" id="SSF55785">
    <property type="entry name" value="PYP-like sensor domain (PAS domain)"/>
    <property type="match status" value="3"/>
</dbReference>
<dbReference type="SMART" id="SM00387">
    <property type="entry name" value="HATPase_c"/>
    <property type="match status" value="1"/>
</dbReference>
<dbReference type="CDD" id="cd00082">
    <property type="entry name" value="HisKA"/>
    <property type="match status" value="1"/>
</dbReference>
<dbReference type="InterPro" id="IPR003594">
    <property type="entry name" value="HATPase_dom"/>
</dbReference>
<dbReference type="PANTHER" id="PTHR43065">
    <property type="entry name" value="SENSOR HISTIDINE KINASE"/>
    <property type="match status" value="1"/>
</dbReference>
<dbReference type="Gene3D" id="3.30.450.20">
    <property type="entry name" value="PAS domain"/>
    <property type="match status" value="3"/>
</dbReference>
<evidence type="ECO:0000313" key="9">
    <source>
        <dbReference type="Proteomes" id="UP000215788"/>
    </source>
</evidence>
<dbReference type="PROSITE" id="PS50112">
    <property type="entry name" value="PAS"/>
    <property type="match status" value="1"/>
</dbReference>
<dbReference type="PANTHER" id="PTHR43065:SF42">
    <property type="entry name" value="TWO-COMPONENT SENSOR PPRA"/>
    <property type="match status" value="1"/>
</dbReference>
<accession>A0A266NHF6</accession>
<dbReference type="EC" id="2.7.13.3" evidence="2"/>